<dbReference type="InterPro" id="IPR045865">
    <property type="entry name" value="ACT-like_dom_sf"/>
</dbReference>
<organism evidence="11 12">
    <name type="scientific">Halococcoides cellulosivorans</name>
    <dbReference type="NCBI Taxonomy" id="1679096"/>
    <lineage>
        <taxon>Archaea</taxon>
        <taxon>Methanobacteriati</taxon>
        <taxon>Methanobacteriota</taxon>
        <taxon>Stenosarchaea group</taxon>
        <taxon>Halobacteria</taxon>
        <taxon>Halobacteriales</taxon>
        <taxon>Haloarculaceae</taxon>
        <taxon>Halococcoides</taxon>
    </lineage>
</organism>
<keyword evidence="4 8" id="KW-0479">Metal-binding</keyword>
<evidence type="ECO:0000256" key="7">
    <source>
        <dbReference type="ARBA" id="ARBA00023163"/>
    </source>
</evidence>
<evidence type="ECO:0000256" key="6">
    <source>
        <dbReference type="ARBA" id="ARBA00023125"/>
    </source>
</evidence>
<dbReference type="InterPro" id="IPR022988">
    <property type="entry name" value="Ni_resp_reg_NikR"/>
</dbReference>
<evidence type="ECO:0000313" key="11">
    <source>
        <dbReference type="EMBL" id="AWB26278.1"/>
    </source>
</evidence>
<dbReference type="PANTHER" id="PTHR34719:SF3">
    <property type="entry name" value="NICKEL-RESPONSIVE REGULATOR-RELATED"/>
    <property type="match status" value="1"/>
</dbReference>
<gene>
    <name evidence="11" type="ORF">HARCEL1_00365</name>
</gene>
<dbReference type="Gene3D" id="1.10.1220.10">
    <property type="entry name" value="Met repressor-like"/>
    <property type="match status" value="1"/>
</dbReference>
<dbReference type="SUPFAM" id="SSF55021">
    <property type="entry name" value="ACT-like"/>
    <property type="match status" value="1"/>
</dbReference>
<dbReference type="InterPro" id="IPR010985">
    <property type="entry name" value="Ribbon_hlx_hlx"/>
</dbReference>
<dbReference type="GO" id="GO:0003700">
    <property type="term" value="F:DNA-binding transcription factor activity"/>
    <property type="evidence" value="ECO:0007669"/>
    <property type="project" value="UniProtKB-UniRule"/>
</dbReference>
<dbReference type="InterPro" id="IPR014864">
    <property type="entry name" value="TF_NikR_Ni-bd_C"/>
</dbReference>
<evidence type="ECO:0000256" key="3">
    <source>
        <dbReference type="ARBA" id="ARBA00022596"/>
    </source>
</evidence>
<evidence type="ECO:0000256" key="2">
    <source>
        <dbReference type="ARBA" id="ARBA00008478"/>
    </source>
</evidence>
<dbReference type="SUPFAM" id="SSF47598">
    <property type="entry name" value="Ribbon-helix-helix"/>
    <property type="match status" value="1"/>
</dbReference>
<keyword evidence="5 8" id="KW-0805">Transcription regulation</keyword>
<dbReference type="Pfam" id="PF01402">
    <property type="entry name" value="RHH_1"/>
    <property type="match status" value="1"/>
</dbReference>
<dbReference type="AlphaFoldDB" id="A0A2R4WXL6"/>
<proteinExistence type="inferred from homology"/>
<dbReference type="GO" id="GO:0016151">
    <property type="term" value="F:nickel cation binding"/>
    <property type="evidence" value="ECO:0007669"/>
    <property type="project" value="UniProtKB-UniRule"/>
</dbReference>
<evidence type="ECO:0000256" key="1">
    <source>
        <dbReference type="ARBA" id="ARBA00002339"/>
    </source>
</evidence>
<keyword evidence="3 8" id="KW-0533">Nickel</keyword>
<dbReference type="GeneID" id="36510914"/>
<dbReference type="InterPro" id="IPR050192">
    <property type="entry name" value="CopG/NikR_regulator"/>
</dbReference>
<dbReference type="PANTHER" id="PTHR34719">
    <property type="entry name" value="NICKEL-RESPONSIVE REGULATOR"/>
    <property type="match status" value="1"/>
</dbReference>
<evidence type="ECO:0000256" key="4">
    <source>
        <dbReference type="ARBA" id="ARBA00022723"/>
    </source>
</evidence>
<comment type="similarity">
    <text evidence="2 8">Belongs to the transcriptional regulatory CopG/NikR family.</text>
</comment>
<dbReference type="KEGG" id="harc:HARCEL1_00365"/>
<dbReference type="GO" id="GO:0010045">
    <property type="term" value="P:response to nickel cation"/>
    <property type="evidence" value="ECO:0007669"/>
    <property type="project" value="InterPro"/>
</dbReference>
<dbReference type="CDD" id="cd22231">
    <property type="entry name" value="RHH_NikR_HicB-like"/>
    <property type="match status" value="1"/>
</dbReference>
<accession>A0A2R4WXL6</accession>
<dbReference type="Gene3D" id="3.30.70.1150">
    <property type="entry name" value="ACT-like. Chain A, domain 2"/>
    <property type="match status" value="1"/>
</dbReference>
<dbReference type="Pfam" id="PF08753">
    <property type="entry name" value="NikR_C"/>
    <property type="match status" value="1"/>
</dbReference>
<keyword evidence="7 8" id="KW-0804">Transcription</keyword>
<comment type="function">
    <text evidence="1 8">Transcriptional regulator.</text>
</comment>
<dbReference type="HAMAP" id="MF_00476">
    <property type="entry name" value="NikR"/>
    <property type="match status" value="1"/>
</dbReference>
<keyword evidence="6 8" id="KW-0238">DNA-binding</keyword>
<dbReference type="InterPro" id="IPR002145">
    <property type="entry name" value="CopG"/>
</dbReference>
<keyword evidence="12" id="KW-1185">Reference proteome</keyword>
<dbReference type="GO" id="GO:0003677">
    <property type="term" value="F:DNA binding"/>
    <property type="evidence" value="ECO:0007669"/>
    <property type="project" value="UniProtKB-KW"/>
</dbReference>
<dbReference type="InterPro" id="IPR013321">
    <property type="entry name" value="Arc_rbn_hlx_hlx"/>
</dbReference>
<dbReference type="EMBL" id="CP028858">
    <property type="protein sequence ID" value="AWB26278.1"/>
    <property type="molecule type" value="Genomic_DNA"/>
</dbReference>
<reference evidence="11 12" key="1">
    <citation type="submission" date="2018-04" db="EMBL/GenBank/DDBJ databases">
        <title>Halococcoides cellulosivorans gen. nov., sp. nov., an extremely halophilic cellulose-utilizing haloarchaeon from hypersaline lakes.</title>
        <authorList>
            <person name="Sorokin D.Y."/>
            <person name="Toshchakov S.V."/>
            <person name="Samarov N.I."/>
            <person name="Korzhenkov A."/>
            <person name="Kublanov I.V."/>
        </authorList>
    </citation>
    <scope>NUCLEOTIDE SEQUENCE [LARGE SCALE GENOMIC DNA]</scope>
    <source>
        <strain evidence="11 12">HArcel1</strain>
    </source>
</reference>
<name>A0A2R4WXL6_9EURY</name>
<feature type="binding site" evidence="8">
    <location>
        <position position="96"/>
    </location>
    <ligand>
        <name>Ni(2+)</name>
        <dbReference type="ChEBI" id="CHEBI:49786"/>
    </ligand>
</feature>
<dbReference type="InterPro" id="IPR027271">
    <property type="entry name" value="Acetolactate_synth/TF_NikR_C"/>
</dbReference>
<dbReference type="Proteomes" id="UP000244727">
    <property type="component" value="Chromosome"/>
</dbReference>
<comment type="cofactor">
    <cofactor evidence="8">
        <name>Ni(2+)</name>
        <dbReference type="ChEBI" id="CHEBI:49786"/>
    </cofactor>
    <text evidence="8">Binds 1 nickel ion per subunit.</text>
</comment>
<feature type="binding site" evidence="8">
    <location>
        <position position="90"/>
    </location>
    <ligand>
        <name>Ni(2+)</name>
        <dbReference type="ChEBI" id="CHEBI:49786"/>
    </ligand>
</feature>
<feature type="domain" description="Ribbon-helix-helix protein CopG" evidence="9">
    <location>
        <begin position="4"/>
        <end position="41"/>
    </location>
</feature>
<sequence length="140" mass="15470">MPIVSVSMPDGLVERLDQFAAEHGYSGRSEVIRDASRELLDEFDDQSLEGRDLMATVTVLFDYQAGEVEREMMDIRHEFDGVVASNFHTHVGDRSCLELFVLEGSLEAISTVVGAIRATSDVQTVSYSVLPMDDGNILVE</sequence>
<evidence type="ECO:0000259" key="10">
    <source>
        <dbReference type="Pfam" id="PF08753"/>
    </source>
</evidence>
<evidence type="ECO:0000259" key="9">
    <source>
        <dbReference type="Pfam" id="PF01402"/>
    </source>
</evidence>
<evidence type="ECO:0000256" key="5">
    <source>
        <dbReference type="ARBA" id="ARBA00023015"/>
    </source>
</evidence>
<dbReference type="RefSeq" id="WP_108380647.1">
    <property type="nucleotide sequence ID" value="NZ_CP028858.1"/>
</dbReference>
<protein>
    <recommendedName>
        <fullName evidence="8">Putative nickel-responsive regulator</fullName>
    </recommendedName>
</protein>
<evidence type="ECO:0000313" key="12">
    <source>
        <dbReference type="Proteomes" id="UP000244727"/>
    </source>
</evidence>
<feature type="domain" description="Transcription factor NikR nickel binding C-terminal" evidence="10">
    <location>
        <begin position="54"/>
        <end position="129"/>
    </location>
</feature>
<evidence type="ECO:0000256" key="8">
    <source>
        <dbReference type="HAMAP-Rule" id="MF_00476"/>
    </source>
</evidence>
<feature type="binding site" evidence="8">
    <location>
        <position position="88"/>
    </location>
    <ligand>
        <name>Ni(2+)</name>
        <dbReference type="ChEBI" id="CHEBI:49786"/>
    </ligand>
</feature>
<feature type="binding site" evidence="8">
    <location>
        <position position="77"/>
    </location>
    <ligand>
        <name>Ni(2+)</name>
        <dbReference type="ChEBI" id="CHEBI:49786"/>
    </ligand>
</feature>